<dbReference type="InterPro" id="IPR029045">
    <property type="entry name" value="ClpP/crotonase-like_dom_sf"/>
</dbReference>
<feature type="domain" description="Tail specific protease" evidence="1">
    <location>
        <begin position="181"/>
        <end position="398"/>
    </location>
</feature>
<name>A0AAC9J0Y8_VIRHA</name>
<dbReference type="GO" id="GO:0006508">
    <property type="term" value="P:proteolysis"/>
    <property type="evidence" value="ECO:0007669"/>
    <property type="project" value="InterPro"/>
</dbReference>
<dbReference type="GO" id="GO:0008236">
    <property type="term" value="F:serine-type peptidase activity"/>
    <property type="evidence" value="ECO:0007669"/>
    <property type="project" value="InterPro"/>
</dbReference>
<dbReference type="KEGG" id="vhl:BME96_06745"/>
<dbReference type="InterPro" id="IPR005151">
    <property type="entry name" value="Tail-specific_protease"/>
</dbReference>
<proteinExistence type="predicted"/>
<dbReference type="AlphaFoldDB" id="A0AAC9J0Y8"/>
<dbReference type="Pfam" id="PF03572">
    <property type="entry name" value="Peptidase_S41"/>
    <property type="match status" value="1"/>
</dbReference>
<gene>
    <name evidence="2" type="ORF">BME96_06745</name>
</gene>
<sequence>MYVSIFNEIVRIMHEDYAGCLDKAGQDRPDLFRKRILELDKTGINDQLFIEIVKDYLLDFQDRHMHFGKAGAAASKLNAGFQVRRFRESLVVTRCDMENRLVPGDEIIALDEEGILELVQRHKRQLMETNAERENWESILLLYTNATVKKVSGEVQSLKLQKTPKQPVPPIYSFNKIASDLALMVLTDFMDENAISELIRENEETLSSIKNLVIDVRINNGGSDLAFMKILPYLFEGEKINLADFDDGKMLTNCTERNVDLRVELLKIAAHRVKDKETVLQIKELIKELKRNRGAGFVELDFGTKEDSFVLATKRGPEKIIILTDVYCGSSGDSFVEICKHSPKVTVVGRPTLGLNDYANLAIMKLNNKFELWYPTSKLSNVDDGKGMTGIGIKPDIYIPWTPAHLQEDLDMKRALEIIYAIN</sequence>
<dbReference type="Proteomes" id="UP000182945">
    <property type="component" value="Chromosome"/>
</dbReference>
<evidence type="ECO:0000313" key="3">
    <source>
        <dbReference type="Proteomes" id="UP000182945"/>
    </source>
</evidence>
<dbReference type="GeneID" id="71514079"/>
<evidence type="ECO:0000259" key="1">
    <source>
        <dbReference type="Pfam" id="PF03572"/>
    </source>
</evidence>
<dbReference type="Gene3D" id="3.90.226.10">
    <property type="entry name" value="2-enoyl-CoA Hydratase, Chain A, domain 1"/>
    <property type="match status" value="1"/>
</dbReference>
<dbReference type="SUPFAM" id="SSF52096">
    <property type="entry name" value="ClpP/crotonase"/>
    <property type="match status" value="1"/>
</dbReference>
<protein>
    <recommendedName>
        <fullName evidence="1">Tail specific protease domain-containing protein</fullName>
    </recommendedName>
</protein>
<evidence type="ECO:0000313" key="2">
    <source>
        <dbReference type="EMBL" id="APC47885.1"/>
    </source>
</evidence>
<organism evidence="2 3">
    <name type="scientific">Virgibacillus halodenitrificans</name>
    <name type="common">Bacillus halodenitrificans</name>
    <dbReference type="NCBI Taxonomy" id="1482"/>
    <lineage>
        <taxon>Bacteria</taxon>
        <taxon>Bacillati</taxon>
        <taxon>Bacillota</taxon>
        <taxon>Bacilli</taxon>
        <taxon>Bacillales</taxon>
        <taxon>Bacillaceae</taxon>
        <taxon>Virgibacillus</taxon>
    </lineage>
</organism>
<dbReference type="RefSeq" id="WP_071648720.1">
    <property type="nucleotide sequence ID" value="NZ_CP017962.1"/>
</dbReference>
<dbReference type="EMBL" id="CP017962">
    <property type="protein sequence ID" value="APC47885.1"/>
    <property type="molecule type" value="Genomic_DNA"/>
</dbReference>
<reference evidence="2 3" key="1">
    <citation type="submission" date="2016-11" db="EMBL/GenBank/DDBJ databases">
        <title>Complete genome sequencing of Virgibacillus halodenitrificans PDB-F2.</title>
        <authorList>
            <person name="Sun Z."/>
            <person name="Zhou Y."/>
            <person name="Li H."/>
        </authorList>
    </citation>
    <scope>NUCLEOTIDE SEQUENCE [LARGE SCALE GENOMIC DNA]</scope>
    <source>
        <strain evidence="2 3">PDB-F2</strain>
    </source>
</reference>
<accession>A0AAC9J0Y8</accession>